<sequence>MSSTAVKSTGGTPGKDKKAAGKDKKRGDKQDPLHDPVRAIAYHLRGSKGPESRNARLDDYHRIDYFRGKDLFRLLRKHTGLLDEYVPSITGKPTPANPGIKERDVQITEIGERLMRDGYFVRIDRVYEEPRPGRTRRVKFPKFMKTLPRQMQKFTDDGEGFYGWRYDRPMSWTAILLSCLAAFAVVLMCLFPLAPIWMKKMVLYTCLSILGLFFVVFVVRTVVFAVVWLLTGRHFWILPNITSDEIPIDEVFSPMWEFDDLDASGNVVGRIGAVKRLGLAGALTAVLVGLYKIAPENTKAINIHKAHDSILDLFDLNDVPKGIAGSVGKVDPQDPAHIAKMDRMRREGSGAAAGGAAAGGESNVSSVDGANVTATNATEPPVEPSYAKPPEPDKPIEEMTEEEREAWEAALAIHKVAEDLRKKKEAEEEARIAAGGEPVVQRIKPASEFVRAPPKREEPPRDPPPPKTPHPDDAETKAEL</sequence>
<feature type="transmembrane region" description="Helical" evidence="12">
    <location>
        <begin position="174"/>
        <end position="196"/>
    </location>
</feature>
<dbReference type="PANTHER" id="PTHR12443">
    <property type="entry name" value="TRANSLOCATION PROTEIN SEC62"/>
    <property type="match status" value="1"/>
</dbReference>
<organism evidence="13">
    <name type="scientific">Micromonas pusilla</name>
    <name type="common">Picoplanktonic green alga</name>
    <name type="synonym">Chromulina pusilla</name>
    <dbReference type="NCBI Taxonomy" id="38833"/>
    <lineage>
        <taxon>Eukaryota</taxon>
        <taxon>Viridiplantae</taxon>
        <taxon>Chlorophyta</taxon>
        <taxon>Mamiellophyceae</taxon>
        <taxon>Mamiellales</taxon>
        <taxon>Mamiellaceae</taxon>
        <taxon>Micromonas</taxon>
    </lineage>
</organism>
<feature type="region of interest" description="Disordered" evidence="11">
    <location>
        <begin position="421"/>
        <end position="480"/>
    </location>
</feature>
<accession>A0A7S0IBB5</accession>
<reference evidence="13" key="1">
    <citation type="submission" date="2021-01" db="EMBL/GenBank/DDBJ databases">
        <authorList>
            <person name="Corre E."/>
            <person name="Pelletier E."/>
            <person name="Niang G."/>
            <person name="Scheremetjew M."/>
            <person name="Finn R."/>
            <person name="Kale V."/>
            <person name="Holt S."/>
            <person name="Cochrane G."/>
            <person name="Meng A."/>
            <person name="Brown T."/>
            <person name="Cohen L."/>
        </authorList>
    </citation>
    <scope>NUCLEOTIDE SEQUENCE</scope>
    <source>
        <strain evidence="13">CCMP1723</strain>
    </source>
</reference>
<dbReference type="GO" id="GO:0031204">
    <property type="term" value="P:post-translational protein targeting to membrane, translocation"/>
    <property type="evidence" value="ECO:0007669"/>
    <property type="project" value="TreeGrafter"/>
</dbReference>
<evidence type="ECO:0000256" key="6">
    <source>
        <dbReference type="ARBA" id="ARBA00022824"/>
    </source>
</evidence>
<evidence type="ECO:0000256" key="9">
    <source>
        <dbReference type="ARBA" id="ARBA00023010"/>
    </source>
</evidence>
<proteinExistence type="inferred from homology"/>
<gene>
    <name evidence="13" type="ORF">MCOM1403_LOCUS4048</name>
</gene>
<evidence type="ECO:0000256" key="7">
    <source>
        <dbReference type="ARBA" id="ARBA00022927"/>
    </source>
</evidence>
<evidence type="ECO:0000256" key="2">
    <source>
        <dbReference type="ARBA" id="ARBA00010604"/>
    </source>
</evidence>
<comment type="subcellular location">
    <subcellularLocation>
        <location evidence="1">Endoplasmic reticulum membrane</location>
        <topology evidence="1">Multi-pass membrane protein</topology>
    </subcellularLocation>
</comment>
<protein>
    <recommendedName>
        <fullName evidence="3">Translocation protein SEC62</fullName>
    </recommendedName>
</protein>
<keyword evidence="7" id="KW-0653">Protein transport</keyword>
<keyword evidence="10 12" id="KW-0472">Membrane</keyword>
<dbReference type="PANTHER" id="PTHR12443:SF9">
    <property type="entry name" value="TRANSLOCATION PROTEIN SEC62"/>
    <property type="match status" value="1"/>
</dbReference>
<keyword evidence="5 12" id="KW-0812">Transmembrane</keyword>
<dbReference type="EMBL" id="HBEQ01005133">
    <property type="protein sequence ID" value="CAD8516622.1"/>
    <property type="molecule type" value="Transcribed_RNA"/>
</dbReference>
<evidence type="ECO:0000256" key="5">
    <source>
        <dbReference type="ARBA" id="ARBA00022692"/>
    </source>
</evidence>
<evidence type="ECO:0000256" key="8">
    <source>
        <dbReference type="ARBA" id="ARBA00022989"/>
    </source>
</evidence>
<feature type="transmembrane region" description="Helical" evidence="12">
    <location>
        <begin position="202"/>
        <end position="230"/>
    </location>
</feature>
<feature type="compositionally biased region" description="Basic and acidic residues" evidence="11">
    <location>
        <begin position="421"/>
        <end position="431"/>
    </location>
</feature>
<dbReference type="InterPro" id="IPR004728">
    <property type="entry name" value="Sec62"/>
</dbReference>
<feature type="region of interest" description="Disordered" evidence="11">
    <location>
        <begin position="343"/>
        <end position="403"/>
    </location>
</feature>
<evidence type="ECO:0000256" key="11">
    <source>
        <dbReference type="SAM" id="MobiDB-lite"/>
    </source>
</evidence>
<evidence type="ECO:0000256" key="1">
    <source>
        <dbReference type="ARBA" id="ARBA00004477"/>
    </source>
</evidence>
<name>A0A7S0IBB5_MICPS</name>
<comment type="similarity">
    <text evidence="2">Belongs to the SEC62 family.</text>
</comment>
<evidence type="ECO:0000256" key="3">
    <source>
        <dbReference type="ARBA" id="ARBA00021257"/>
    </source>
</evidence>
<evidence type="ECO:0000256" key="12">
    <source>
        <dbReference type="SAM" id="Phobius"/>
    </source>
</evidence>
<keyword evidence="4" id="KW-0813">Transport</keyword>
<feature type="compositionally biased region" description="Polar residues" evidence="11">
    <location>
        <begin position="1"/>
        <end position="10"/>
    </location>
</feature>
<keyword evidence="6" id="KW-0256">Endoplasmic reticulum</keyword>
<evidence type="ECO:0000256" key="4">
    <source>
        <dbReference type="ARBA" id="ARBA00022448"/>
    </source>
</evidence>
<evidence type="ECO:0000313" key="13">
    <source>
        <dbReference type="EMBL" id="CAD8516622.1"/>
    </source>
</evidence>
<evidence type="ECO:0000256" key="10">
    <source>
        <dbReference type="ARBA" id="ARBA00023136"/>
    </source>
</evidence>
<dbReference type="AlphaFoldDB" id="A0A7S0IBB5"/>
<dbReference type="GO" id="GO:0005789">
    <property type="term" value="C:endoplasmic reticulum membrane"/>
    <property type="evidence" value="ECO:0007669"/>
    <property type="project" value="UniProtKB-SubCell"/>
</dbReference>
<keyword evidence="8 12" id="KW-1133">Transmembrane helix</keyword>
<feature type="compositionally biased region" description="Basic and acidic residues" evidence="11">
    <location>
        <begin position="469"/>
        <end position="480"/>
    </location>
</feature>
<feature type="compositionally biased region" description="Basic and acidic residues" evidence="11">
    <location>
        <begin position="14"/>
        <end position="37"/>
    </location>
</feature>
<feature type="region of interest" description="Disordered" evidence="11">
    <location>
        <begin position="1"/>
        <end position="37"/>
    </location>
</feature>
<dbReference type="Pfam" id="PF03839">
    <property type="entry name" value="Sec62"/>
    <property type="match status" value="1"/>
</dbReference>
<keyword evidence="9" id="KW-0811">Translocation</keyword>
<feature type="compositionally biased region" description="Polar residues" evidence="11">
    <location>
        <begin position="363"/>
        <end position="378"/>
    </location>
</feature>